<dbReference type="InterPro" id="IPR016846">
    <property type="entry name" value="cNMP-bd_ion_channel"/>
</dbReference>
<evidence type="ECO:0000313" key="8">
    <source>
        <dbReference type="Proteomes" id="UP000068164"/>
    </source>
</evidence>
<keyword evidence="2 5" id="KW-0812">Transmembrane</keyword>
<evidence type="ECO:0000256" key="2">
    <source>
        <dbReference type="ARBA" id="ARBA00022692"/>
    </source>
</evidence>
<feature type="transmembrane region" description="Helical" evidence="5">
    <location>
        <begin position="113"/>
        <end position="134"/>
    </location>
</feature>
<dbReference type="AlphaFoldDB" id="A0A120FRK1"/>
<keyword evidence="3 5" id="KW-1133">Transmembrane helix</keyword>
<dbReference type="InterPro" id="IPR023408">
    <property type="entry name" value="MscS_beta-dom_sf"/>
</dbReference>
<feature type="transmembrane region" description="Helical" evidence="5">
    <location>
        <begin position="41"/>
        <end position="60"/>
    </location>
</feature>
<dbReference type="PANTHER" id="PTHR30566">
    <property type="entry name" value="YNAI-RELATED MECHANOSENSITIVE ION CHANNEL"/>
    <property type="match status" value="1"/>
</dbReference>
<dbReference type="InterPro" id="IPR010920">
    <property type="entry name" value="LSM_dom_sf"/>
</dbReference>
<evidence type="ECO:0000256" key="4">
    <source>
        <dbReference type="ARBA" id="ARBA00023136"/>
    </source>
</evidence>
<dbReference type="RefSeq" id="WP_062368236.1">
    <property type="nucleotide sequence ID" value="NZ_LNCD01000001.1"/>
</dbReference>
<sequence length="503" mass="54827">MLSYSDQFASLLKEPVVQFAILVLLRMLATPLTGDRVVGRLAANIVFFVALTALLLYHRIPPYAPDITTETVADRIGSGILKAIWWVGGAMLLASLVRTFLTLERKPREGRLLQDLVVGIVYLGAALSIIAYVFSLPVGTLIATSGVFAIVLGLALQSTLNDVFSGIALNLGKPLSVGDWIRLEDDTQGRVVETNWRSTELLSGTNDLIIVPNSVLAKSRIVNISSPDNTHGSTLKFKLAPTKPPSVILQTMERVLLSSNAILKTPHPTANFTAMDANYLEIELSFRVSELGQLSRARNELYDLVFRHTEASGLQLASDGGATRVVLTQEASEMSVPRQTSRRRLLDAISLFSSLTSEEREELASAMNRLSFKEGDIAAHRDTSLTSLMILRSGVMTVEEIEDGQTIELERLAPGDVFGERGVLMGALEPGDIKAITAAVVYEIPKERLGVIMRERPAIAEELAMLLSARSKAEERLHMASHLSPLQHASSVSARIRHLFGLG</sequence>
<dbReference type="SMART" id="SM00100">
    <property type="entry name" value="cNMP"/>
    <property type="match status" value="1"/>
</dbReference>
<dbReference type="InterPro" id="IPR000595">
    <property type="entry name" value="cNMP-bd_dom"/>
</dbReference>
<dbReference type="Proteomes" id="UP000068164">
    <property type="component" value="Unassembled WGS sequence"/>
</dbReference>
<feature type="transmembrane region" description="Helical" evidence="5">
    <location>
        <begin position="12"/>
        <end position="29"/>
    </location>
</feature>
<dbReference type="Gene3D" id="2.30.30.60">
    <property type="match status" value="1"/>
</dbReference>
<dbReference type="PIRSF" id="PIRSF026673">
    <property type="entry name" value="UCP026673_ion_chan"/>
    <property type="match status" value="1"/>
</dbReference>
<keyword evidence="8" id="KW-1185">Reference proteome</keyword>
<evidence type="ECO:0000313" key="7">
    <source>
        <dbReference type="EMBL" id="KWV60242.1"/>
    </source>
</evidence>
<evidence type="ECO:0000256" key="5">
    <source>
        <dbReference type="SAM" id="Phobius"/>
    </source>
</evidence>
<dbReference type="EMBL" id="LNCD01000001">
    <property type="protein sequence ID" value="KWV60242.1"/>
    <property type="molecule type" value="Genomic_DNA"/>
</dbReference>
<evidence type="ECO:0000259" key="6">
    <source>
        <dbReference type="PROSITE" id="PS50042"/>
    </source>
</evidence>
<dbReference type="GO" id="GO:0016020">
    <property type="term" value="C:membrane"/>
    <property type="evidence" value="ECO:0007669"/>
    <property type="project" value="UniProtKB-SubCell"/>
</dbReference>
<evidence type="ECO:0000256" key="1">
    <source>
        <dbReference type="ARBA" id="ARBA00004370"/>
    </source>
</evidence>
<keyword evidence="4 5" id="KW-0472">Membrane</keyword>
<protein>
    <submittedName>
        <fullName evidence="7">Mechanosensitive ion channel protein</fullName>
    </submittedName>
</protein>
<dbReference type="CDD" id="cd00038">
    <property type="entry name" value="CAP_ED"/>
    <property type="match status" value="1"/>
</dbReference>
<dbReference type="PANTHER" id="PTHR30566:SF25">
    <property type="entry name" value="INNER MEMBRANE PROTEIN"/>
    <property type="match status" value="1"/>
</dbReference>
<reference evidence="7 8" key="1">
    <citation type="submission" date="2015-11" db="EMBL/GenBank/DDBJ databases">
        <title>Draft Genome Sequence of the Strain BR 10423 (Rhizobium sp.) isolated from nodules of Mimosa pudica.</title>
        <authorList>
            <person name="Barauna A.C."/>
            <person name="Zilli J.E."/>
            <person name="Simoes-Araujo J.L."/>
            <person name="Reis V.M."/>
            <person name="James E.K."/>
            <person name="Reis F.B.Jr."/>
            <person name="Rouws L.F."/>
            <person name="Passos S.R."/>
            <person name="Gois S.R."/>
        </authorList>
    </citation>
    <scope>NUCLEOTIDE SEQUENCE [LARGE SCALE GENOMIC DNA]</scope>
    <source>
        <strain evidence="7 8">BR10423</strain>
    </source>
</reference>
<comment type="caution">
    <text evidence="7">The sequence shown here is derived from an EMBL/GenBank/DDBJ whole genome shotgun (WGS) entry which is preliminary data.</text>
</comment>
<feature type="domain" description="Cyclic nucleotide-binding" evidence="6">
    <location>
        <begin position="351"/>
        <end position="453"/>
    </location>
</feature>
<dbReference type="SUPFAM" id="SSF51206">
    <property type="entry name" value="cAMP-binding domain-like"/>
    <property type="match status" value="1"/>
</dbReference>
<gene>
    <name evidence="7" type="ORF">AS026_00090</name>
</gene>
<dbReference type="Gene3D" id="2.60.120.10">
    <property type="entry name" value="Jelly Rolls"/>
    <property type="match status" value="1"/>
</dbReference>
<dbReference type="Pfam" id="PF00027">
    <property type="entry name" value="cNMP_binding"/>
    <property type="match status" value="1"/>
</dbReference>
<organism evidence="7 8">
    <name type="scientific">Rhizobium altiplani</name>
    <dbReference type="NCBI Taxonomy" id="1864509"/>
    <lineage>
        <taxon>Bacteria</taxon>
        <taxon>Pseudomonadati</taxon>
        <taxon>Pseudomonadota</taxon>
        <taxon>Alphaproteobacteria</taxon>
        <taxon>Hyphomicrobiales</taxon>
        <taxon>Rhizobiaceae</taxon>
        <taxon>Rhizobium/Agrobacterium group</taxon>
        <taxon>Rhizobium</taxon>
    </lineage>
</organism>
<accession>A0A120FRK1</accession>
<dbReference type="OrthoDB" id="9775207at2"/>
<feature type="transmembrane region" description="Helical" evidence="5">
    <location>
        <begin position="80"/>
        <end position="101"/>
    </location>
</feature>
<proteinExistence type="predicted"/>
<dbReference type="GO" id="GO:0008381">
    <property type="term" value="F:mechanosensitive monoatomic ion channel activity"/>
    <property type="evidence" value="ECO:0007669"/>
    <property type="project" value="UniProtKB-ARBA"/>
</dbReference>
<evidence type="ECO:0000256" key="3">
    <source>
        <dbReference type="ARBA" id="ARBA00022989"/>
    </source>
</evidence>
<dbReference type="InterPro" id="IPR018490">
    <property type="entry name" value="cNMP-bd_dom_sf"/>
</dbReference>
<dbReference type="InterPro" id="IPR006685">
    <property type="entry name" value="MscS_channel_2nd"/>
</dbReference>
<comment type="subcellular location">
    <subcellularLocation>
        <location evidence="1">Membrane</location>
    </subcellularLocation>
</comment>
<dbReference type="Gene3D" id="1.10.287.1260">
    <property type="match status" value="1"/>
</dbReference>
<dbReference type="PROSITE" id="PS50042">
    <property type="entry name" value="CNMP_BINDING_3"/>
    <property type="match status" value="1"/>
</dbReference>
<dbReference type="SUPFAM" id="SSF50182">
    <property type="entry name" value="Sm-like ribonucleoproteins"/>
    <property type="match status" value="1"/>
</dbReference>
<dbReference type="Pfam" id="PF00924">
    <property type="entry name" value="MS_channel_2nd"/>
    <property type="match status" value="1"/>
</dbReference>
<dbReference type="InterPro" id="IPR014710">
    <property type="entry name" value="RmlC-like_jellyroll"/>
</dbReference>
<name>A0A120FRK1_9HYPH</name>